<dbReference type="RefSeq" id="XP_002782780.1">
    <property type="nucleotide sequence ID" value="XM_002782734.1"/>
</dbReference>
<dbReference type="InParanoid" id="C5KLT1"/>
<keyword evidence="2" id="KW-1185">Reference proteome</keyword>
<sequence>MLDEVTYNNVNKKAKNEHLSFGTSHDRFGHTGGAFTIRDVPGPGEYSLREYQGVSAAETRSDRFSTGVAGADYTAITSTSGEVGPGSYEAFGSTSGISHNVTMNTPWKELSSKGLISRMRSGRTR</sequence>
<proteinExistence type="predicted"/>
<evidence type="ECO:0000313" key="1">
    <source>
        <dbReference type="EMBL" id="EER14575.1"/>
    </source>
</evidence>
<dbReference type="GeneID" id="9045263"/>
<organism evidence="2">
    <name type="scientific">Perkinsus marinus (strain ATCC 50983 / TXsc)</name>
    <dbReference type="NCBI Taxonomy" id="423536"/>
    <lineage>
        <taxon>Eukaryota</taxon>
        <taxon>Sar</taxon>
        <taxon>Alveolata</taxon>
        <taxon>Perkinsozoa</taxon>
        <taxon>Perkinsea</taxon>
        <taxon>Perkinsida</taxon>
        <taxon>Perkinsidae</taxon>
        <taxon>Perkinsus</taxon>
    </lineage>
</organism>
<name>C5KLT1_PERM5</name>
<evidence type="ECO:0000313" key="2">
    <source>
        <dbReference type="Proteomes" id="UP000007800"/>
    </source>
</evidence>
<dbReference type="AlphaFoldDB" id="C5KLT1"/>
<dbReference type="Proteomes" id="UP000007800">
    <property type="component" value="Unassembled WGS sequence"/>
</dbReference>
<dbReference type="EMBL" id="GG674152">
    <property type="protein sequence ID" value="EER14575.1"/>
    <property type="molecule type" value="Genomic_DNA"/>
</dbReference>
<gene>
    <name evidence="1" type="ORF">Pmar_PMAR027437</name>
</gene>
<protein>
    <submittedName>
        <fullName evidence="1">Uncharacterized protein</fullName>
    </submittedName>
</protein>
<reference evidence="1 2" key="1">
    <citation type="submission" date="2008-07" db="EMBL/GenBank/DDBJ databases">
        <authorList>
            <person name="El-Sayed N."/>
            <person name="Caler E."/>
            <person name="Inman J."/>
            <person name="Amedeo P."/>
            <person name="Hass B."/>
            <person name="Wortman J."/>
        </authorList>
    </citation>
    <scope>NUCLEOTIDE SEQUENCE [LARGE SCALE GENOMIC DNA]</scope>
    <source>
        <strain evidence="2">ATCC 50983 / TXsc</strain>
    </source>
</reference>
<accession>C5KLT1</accession>